<comment type="caution">
    <text evidence="2">The sequence shown here is derived from an EMBL/GenBank/DDBJ whole genome shotgun (WGS) entry which is preliminary data.</text>
</comment>
<sequence>MALGSTPLSWICGGHWVTRLTLSYEVNTGGIVPMPSREMGTTVLGKMQALCLVVAREECHWIMASTTGVMRHLGMEHPPFPQGIHYGDIDEYDDGIEDEEGEYESNNE</sequence>
<reference evidence="2 3" key="1">
    <citation type="journal article" date="2017" name="Nat. Commun.">
        <title>Genome assembly with in vitro proximity ligation data and whole-genome triplication in lettuce.</title>
        <authorList>
            <person name="Reyes-Chin-Wo S."/>
            <person name="Wang Z."/>
            <person name="Yang X."/>
            <person name="Kozik A."/>
            <person name="Arikit S."/>
            <person name="Song C."/>
            <person name="Xia L."/>
            <person name="Froenicke L."/>
            <person name="Lavelle D.O."/>
            <person name="Truco M.J."/>
            <person name="Xia R."/>
            <person name="Zhu S."/>
            <person name="Xu C."/>
            <person name="Xu H."/>
            <person name="Xu X."/>
            <person name="Cox K."/>
            <person name="Korf I."/>
            <person name="Meyers B.C."/>
            <person name="Michelmore R.W."/>
        </authorList>
    </citation>
    <scope>NUCLEOTIDE SEQUENCE [LARGE SCALE GENOMIC DNA]</scope>
    <source>
        <strain evidence="3">cv. Salinas</strain>
        <tissue evidence="2">Seedlings</tissue>
    </source>
</reference>
<dbReference type="AlphaFoldDB" id="A0A9R1WVY1"/>
<dbReference type="EMBL" id="NBSK02000008">
    <property type="protein sequence ID" value="KAJ0189621.1"/>
    <property type="molecule type" value="Genomic_DNA"/>
</dbReference>
<dbReference type="Proteomes" id="UP000235145">
    <property type="component" value="Unassembled WGS sequence"/>
</dbReference>
<feature type="region of interest" description="Disordered" evidence="1">
    <location>
        <begin position="88"/>
        <end position="108"/>
    </location>
</feature>
<name>A0A9R1WVY1_LACSA</name>
<protein>
    <submittedName>
        <fullName evidence="2">Uncharacterized protein</fullName>
    </submittedName>
</protein>
<evidence type="ECO:0000313" key="2">
    <source>
        <dbReference type="EMBL" id="KAJ0189621.1"/>
    </source>
</evidence>
<gene>
    <name evidence="2" type="ORF">LSAT_V11C800404730</name>
</gene>
<evidence type="ECO:0000313" key="3">
    <source>
        <dbReference type="Proteomes" id="UP000235145"/>
    </source>
</evidence>
<accession>A0A9R1WVY1</accession>
<feature type="compositionally biased region" description="Acidic residues" evidence="1">
    <location>
        <begin position="89"/>
        <end position="108"/>
    </location>
</feature>
<evidence type="ECO:0000256" key="1">
    <source>
        <dbReference type="SAM" id="MobiDB-lite"/>
    </source>
</evidence>
<proteinExistence type="predicted"/>
<keyword evidence="3" id="KW-1185">Reference proteome</keyword>
<organism evidence="2 3">
    <name type="scientific">Lactuca sativa</name>
    <name type="common">Garden lettuce</name>
    <dbReference type="NCBI Taxonomy" id="4236"/>
    <lineage>
        <taxon>Eukaryota</taxon>
        <taxon>Viridiplantae</taxon>
        <taxon>Streptophyta</taxon>
        <taxon>Embryophyta</taxon>
        <taxon>Tracheophyta</taxon>
        <taxon>Spermatophyta</taxon>
        <taxon>Magnoliopsida</taxon>
        <taxon>eudicotyledons</taxon>
        <taxon>Gunneridae</taxon>
        <taxon>Pentapetalae</taxon>
        <taxon>asterids</taxon>
        <taxon>campanulids</taxon>
        <taxon>Asterales</taxon>
        <taxon>Asteraceae</taxon>
        <taxon>Cichorioideae</taxon>
        <taxon>Cichorieae</taxon>
        <taxon>Lactucinae</taxon>
        <taxon>Lactuca</taxon>
    </lineage>
</organism>